<dbReference type="NCBIfam" id="TIGR01541">
    <property type="entry name" value="tape_meas_lam_C"/>
    <property type="match status" value="1"/>
</dbReference>
<dbReference type="RefSeq" id="WP_117268414.1">
    <property type="nucleotide sequence ID" value="NZ_UKAS01000047.1"/>
</dbReference>
<dbReference type="Pfam" id="PF09718">
    <property type="entry name" value="Tape_meas_lam_C"/>
    <property type="match status" value="1"/>
</dbReference>
<gene>
    <name evidence="4" type="ORF">SAMEA3729809_05549</name>
</gene>
<evidence type="ECO:0000259" key="3">
    <source>
        <dbReference type="Pfam" id="PF09718"/>
    </source>
</evidence>
<comment type="caution">
    <text evidence="4">The sequence shown here is derived from an EMBL/GenBank/DDBJ whole genome shotgun (WGS) entry which is preliminary data.</text>
</comment>
<accession>A0ABD7PEB6</accession>
<evidence type="ECO:0000313" key="4">
    <source>
        <dbReference type="EMBL" id="SXF99422.1"/>
    </source>
</evidence>
<evidence type="ECO:0000256" key="1">
    <source>
        <dbReference type="SAM" id="Coils"/>
    </source>
</evidence>
<keyword evidence="1" id="KW-0175">Coiled coil</keyword>
<feature type="coiled-coil region" evidence="1">
    <location>
        <begin position="431"/>
        <end position="458"/>
    </location>
</feature>
<dbReference type="Pfam" id="PF24622">
    <property type="entry name" value="TMP_4"/>
    <property type="match status" value="1"/>
</dbReference>
<sequence>MADVASLAVALHLNRATFNSQFADAMRQADGNAQQFNKKAQADAAKTEAAFKGIGVGVKAADAEFSRLDKRIEKLGSLRLTGLDEMRNVLANLSAGSGVTGSSFTTAAISALTEGMSTALTSSTQSLELQRQAQIAASQAAVDGAQASINNARTLREEALARQKAAVQTIQAAQAEREKAFALDEYYAKQAEVNKQYGITASYEAEHAKNARTISEANIAEARGKKSLAEATKEVLAADIAESDAKRTLTTSTRTLATASQELTFRQRAAAAAAGTLRGALALVGGPVGIGIMAIAGAVTMLYSSFSKSQETISGYSNALFKSGQQSIMSVQYLQSLQSQLGDTDGAVKAITASVNAGFGGEMLDRVAGLGARMEELGQSSGDLVSMLTNLQGDPVQAMEKLNDQGIQLNATFIDQIVALQRQGRESEATALLQKQAMAELEKQIKDQEDKVDGLKGAWKSLKDYVSSAFKTMGDAQMATAQAQASALGINLTPSPDPAIKQREEVERLRKEQEKLRKDTADRLKAENTVQGLMAAGVTKEKQRADALAVLNRTLKKGTEEYAQALRGIDKLYGEKQKKPAAYKDDQATQRLQSLREQESVLRQQNQQTVNLTGSERKLLQFNQEIADLKAKKILTAGQRSILNAEQELRAQLNINVQLEKANVQRQLSLKMQQENNELHRSTIQLQAEMDANVARMTMSSAAYDQMAKEQQVRSKFAKLREDAEKKIKPTEEAYFQQQTRLLNAEEQKQLSIVRNGARDKAQIEGSWTEGLRAGLREWGADATNIYAQVRDTSVNAMEGMANSIWQMASRGKSSFKEMALSIIDDIGQMITKMLFFQSIRSAGSAMSGSGIGILADFGGFLSGFSGGGYTGDGGKYEVAGAVHRGEWVVPQEVVKRPGMLSFLNQLTYGSGYANGGLAGVPSGPLPMTGESQRAAGGITVNIPIQVVNSNGNPDQSGKRSESGIAQMKQQIVQIVLSTLDKEMGNGGMIDVKLRSMR</sequence>
<dbReference type="Pfam" id="PF06791">
    <property type="entry name" value="TMP_2"/>
    <property type="match status" value="1"/>
</dbReference>
<organism evidence="4 5">
    <name type="scientific">Klebsiella variicola</name>
    <dbReference type="NCBI Taxonomy" id="244366"/>
    <lineage>
        <taxon>Bacteria</taxon>
        <taxon>Pseudomonadati</taxon>
        <taxon>Pseudomonadota</taxon>
        <taxon>Gammaproteobacteria</taxon>
        <taxon>Enterobacterales</taxon>
        <taxon>Enterobacteriaceae</taxon>
        <taxon>Klebsiella/Raoultella group</taxon>
        <taxon>Klebsiella</taxon>
        <taxon>Klebsiella pneumoniae complex</taxon>
    </lineage>
</organism>
<feature type="domain" description="Bacteriophage tail tape measure C-terminal" evidence="3">
    <location>
        <begin position="766"/>
        <end position="840"/>
    </location>
</feature>
<evidence type="ECO:0000259" key="2">
    <source>
        <dbReference type="Pfam" id="PF06791"/>
    </source>
</evidence>
<protein>
    <submittedName>
        <fullName evidence="4">Phage tail tape measure protein, lambda family</fullName>
    </submittedName>
</protein>
<dbReference type="InterPro" id="IPR009628">
    <property type="entry name" value="Phage_tape_measure_N"/>
</dbReference>
<reference evidence="4 5" key="1">
    <citation type="submission" date="2018-08" db="EMBL/GenBank/DDBJ databases">
        <authorList>
            <consortium name="Pathogen Informatics"/>
        </authorList>
    </citation>
    <scope>NUCLEOTIDE SEQUENCE [LARGE SCALE GENOMIC DNA]</scope>
    <source>
        <strain evidence="4 5">EuSCAPE_TR218</strain>
    </source>
</reference>
<dbReference type="Proteomes" id="UP000258928">
    <property type="component" value="Unassembled WGS sequence"/>
</dbReference>
<feature type="domain" description="Bacteriophage tail tape measure N-terminal" evidence="2">
    <location>
        <begin position="274"/>
        <end position="417"/>
    </location>
</feature>
<dbReference type="EMBL" id="UKAS01000047">
    <property type="protein sequence ID" value="SXF99422.1"/>
    <property type="molecule type" value="Genomic_DNA"/>
</dbReference>
<proteinExistence type="predicted"/>
<evidence type="ECO:0000313" key="5">
    <source>
        <dbReference type="Proteomes" id="UP000258928"/>
    </source>
</evidence>
<dbReference type="AlphaFoldDB" id="A0ABD7PEB6"/>
<dbReference type="InterPro" id="IPR006431">
    <property type="entry name" value="Phage_tape_meas_C"/>
</dbReference>
<feature type="coiled-coil region" evidence="1">
    <location>
        <begin position="612"/>
        <end position="662"/>
    </location>
</feature>
<name>A0ABD7PEB6_KLEVA</name>